<keyword evidence="3" id="KW-1185">Reference proteome</keyword>
<feature type="transmembrane region" description="Helical" evidence="1">
    <location>
        <begin position="173"/>
        <end position="196"/>
    </location>
</feature>
<keyword evidence="1" id="KW-0812">Transmembrane</keyword>
<sequence>MFQFPNFDWLFEEWPELSIRIASAVVLTALLASIFYIFLQYRKPKNAASRHRRAILHQECFNGFSTPPHINCQNGKCLCCPKAKQMALETIVAVSGDLPSKRIIFLKRPVATPKMNRNAPLKAGSSAKTSILTSRFTGFAISFALFDEQNAPLKSKMFQFLNFDWQFVKRLPIPFVIAFVIFFMAMLAAALHLFLLCRRVRRIRKGWRNPAALRRQAIKSANRFNVVPSPRYFNLPRGEYFYSPKEKELAFGKVVAAGKDPKMNRKLLLIEPMTTSKKIRDAPPMAGSGAKTSRLTTL</sequence>
<name>A0A0V0TAG9_9BILA</name>
<accession>A0A0V0TAG9</accession>
<evidence type="ECO:0000313" key="2">
    <source>
        <dbReference type="EMBL" id="KRX35909.1"/>
    </source>
</evidence>
<keyword evidence="1" id="KW-1133">Transmembrane helix</keyword>
<gene>
    <name evidence="2" type="ORF">T05_13867</name>
</gene>
<protein>
    <submittedName>
        <fullName evidence="2">Uncharacterized protein</fullName>
    </submittedName>
</protein>
<evidence type="ECO:0000256" key="1">
    <source>
        <dbReference type="SAM" id="Phobius"/>
    </source>
</evidence>
<feature type="transmembrane region" description="Helical" evidence="1">
    <location>
        <begin position="20"/>
        <end position="39"/>
    </location>
</feature>
<dbReference type="Proteomes" id="UP000055048">
    <property type="component" value="Unassembled WGS sequence"/>
</dbReference>
<evidence type="ECO:0000313" key="3">
    <source>
        <dbReference type="Proteomes" id="UP000055048"/>
    </source>
</evidence>
<feature type="transmembrane region" description="Helical" evidence="1">
    <location>
        <begin position="127"/>
        <end position="146"/>
    </location>
</feature>
<proteinExistence type="predicted"/>
<dbReference type="EMBL" id="JYDJ01000400">
    <property type="protein sequence ID" value="KRX35909.1"/>
    <property type="molecule type" value="Genomic_DNA"/>
</dbReference>
<dbReference type="AlphaFoldDB" id="A0A0V0TAG9"/>
<organism evidence="2 3">
    <name type="scientific">Trichinella murrelli</name>
    <dbReference type="NCBI Taxonomy" id="144512"/>
    <lineage>
        <taxon>Eukaryota</taxon>
        <taxon>Metazoa</taxon>
        <taxon>Ecdysozoa</taxon>
        <taxon>Nematoda</taxon>
        <taxon>Enoplea</taxon>
        <taxon>Dorylaimia</taxon>
        <taxon>Trichinellida</taxon>
        <taxon>Trichinellidae</taxon>
        <taxon>Trichinella</taxon>
    </lineage>
</organism>
<comment type="caution">
    <text evidence="2">The sequence shown here is derived from an EMBL/GenBank/DDBJ whole genome shotgun (WGS) entry which is preliminary data.</text>
</comment>
<keyword evidence="1" id="KW-0472">Membrane</keyword>
<reference evidence="2 3" key="1">
    <citation type="submission" date="2015-01" db="EMBL/GenBank/DDBJ databases">
        <title>Evolution of Trichinella species and genotypes.</title>
        <authorList>
            <person name="Korhonen P.K."/>
            <person name="Edoardo P."/>
            <person name="Giuseppe L.R."/>
            <person name="Gasser R.B."/>
        </authorList>
    </citation>
    <scope>NUCLEOTIDE SEQUENCE [LARGE SCALE GENOMIC DNA]</scope>
    <source>
        <strain evidence="2">ISS417</strain>
    </source>
</reference>
<dbReference type="OrthoDB" id="5925744at2759"/>